<name>A0A1G8EFL8_9ACTN</name>
<dbReference type="Proteomes" id="UP000198923">
    <property type="component" value="Unassembled WGS sequence"/>
</dbReference>
<proteinExistence type="predicted"/>
<evidence type="ECO:0000313" key="1">
    <source>
        <dbReference type="EMBL" id="SDH68661.1"/>
    </source>
</evidence>
<keyword evidence="2" id="KW-1185">Reference proteome</keyword>
<dbReference type="EMBL" id="FNCN01000020">
    <property type="protein sequence ID" value="SDH68661.1"/>
    <property type="molecule type" value="Genomic_DNA"/>
</dbReference>
<reference evidence="1 2" key="1">
    <citation type="submission" date="2016-10" db="EMBL/GenBank/DDBJ databases">
        <authorList>
            <person name="de Groot N.N."/>
        </authorList>
    </citation>
    <scope>NUCLEOTIDE SEQUENCE [LARGE SCALE GENOMIC DNA]</scope>
    <source>
        <strain evidence="1 2">CPCC 201354</strain>
    </source>
</reference>
<organism evidence="1 2">
    <name type="scientific">Sinosporangium album</name>
    <dbReference type="NCBI Taxonomy" id="504805"/>
    <lineage>
        <taxon>Bacteria</taxon>
        <taxon>Bacillati</taxon>
        <taxon>Actinomycetota</taxon>
        <taxon>Actinomycetes</taxon>
        <taxon>Streptosporangiales</taxon>
        <taxon>Streptosporangiaceae</taxon>
        <taxon>Sinosporangium</taxon>
    </lineage>
</organism>
<protein>
    <submittedName>
        <fullName evidence="1">Uncharacterized protein</fullName>
    </submittedName>
</protein>
<accession>A0A1G8EFL8</accession>
<dbReference type="RefSeq" id="WP_093172234.1">
    <property type="nucleotide sequence ID" value="NZ_FNCN01000020.1"/>
</dbReference>
<gene>
    <name evidence="1" type="ORF">SAMN05421505_12078</name>
</gene>
<dbReference type="STRING" id="504805.SAMN05421505_12078"/>
<dbReference type="OrthoDB" id="7058362at2"/>
<evidence type="ECO:0000313" key="2">
    <source>
        <dbReference type="Proteomes" id="UP000198923"/>
    </source>
</evidence>
<sequence>MTKKMLAEGGYDFSGTEILNIGAAVAGTSAAQWQQVQALVTAQMSNLDFKGSARVASTGNVSTTTAPATIDGVTLAGGDRILLKDQTSASENGLYTFASAGSALTRAIDADANAEVTPGLWVIVEEGTVNADTAWLLTTNAPITVGTTPLAFAKYSTGGGGTTKHAVTGPATAATTWTITHTLNTTDVVVAVREVATNEMVDVTITVTDATTVTITAATNLAQNAYRAVIIG</sequence>
<dbReference type="AlphaFoldDB" id="A0A1G8EFL8"/>